<sequence length="774" mass="87008">MDFLANINNQSNLYKTGTFGGSTTFDGSTTLGNNSREDIQNNMPLHRNNIYDSNITSHVKNAENDIVNRSFKNSKNAINTGIIPKNFNQSILNHTSQFEDYKTQNPPESNYVYSKLTGQKMLKEKFTHQNMVPFFGSNIKQNMSDKSNQNVLENHTGNITHFKNKEEIPYMFDPDSRVNHTNGTPVYDEELLKRFNPSNKKQQELPIKQIKVGPGINQGYSSRPCGGLNQSNKRDFIMPKSVEELRTLNNPKKQYGGRVISGLKSGQRGIQSKINKNNPDRYFNNNPERYFTSVVMPKNKVREKVRVKRTNRQCSTSYTGAAGPTLHNRPEKRGLFRKTRRNAYVNSGVRNADGQGKWNPEADEENYGKNSFNLPLNERDTTQKDAPLLNLTSAIKSIVAPIQDFVKTSKKENFIGNERPYGNFGSQMPGKITVHDPNDIARTTIKETNIHDTRDGNISGHNKTTVYDPNDIARTTIKETNIHDTRDGNMARVGFKSTVYDPNDIARTTIKETNIHDNRTGNLNSNNPKNKVYNMDNAKVTTRETMDEPEKIMNMSSLQKKQTVYDPNDVPEATTKDTNINNVRTGNVGISGVDKGTGYQTAGVQVPNTNKQFTSDFEYQGVADGDVGKGGGEGYLVTNYEAKNVSRQFISDNEYVGTADSTNDKPMSYDDAYNADLNYNKEKISIGRAPTNSGVKLNIGESDIHVDFKKLESDILNIRELSTNRVTSAIPGKIEQGQTNRKIPLSEDRNRDITNPGMLQQFNDNPLTQSLSSY</sequence>
<feature type="region of interest" description="Disordered" evidence="1">
    <location>
        <begin position="266"/>
        <end position="285"/>
    </location>
</feature>
<organism evidence="2">
    <name type="scientific">viral metagenome</name>
    <dbReference type="NCBI Taxonomy" id="1070528"/>
    <lineage>
        <taxon>unclassified sequences</taxon>
        <taxon>metagenomes</taxon>
        <taxon>organismal metagenomes</taxon>
    </lineage>
</organism>
<reference evidence="2" key="1">
    <citation type="journal article" date="2020" name="Nature">
        <title>Giant virus diversity and host interactions through global metagenomics.</title>
        <authorList>
            <person name="Schulz F."/>
            <person name="Roux S."/>
            <person name="Paez-Espino D."/>
            <person name="Jungbluth S."/>
            <person name="Walsh D.A."/>
            <person name="Denef V.J."/>
            <person name="McMahon K.D."/>
            <person name="Konstantinidis K.T."/>
            <person name="Eloe-Fadrosh E.A."/>
            <person name="Kyrpides N.C."/>
            <person name="Woyke T."/>
        </authorList>
    </citation>
    <scope>NUCLEOTIDE SEQUENCE</scope>
    <source>
        <strain evidence="2">GVMAG-M-3300025860-25</strain>
    </source>
</reference>
<dbReference type="EMBL" id="MN740335">
    <property type="protein sequence ID" value="QHU01105.1"/>
    <property type="molecule type" value="Genomic_DNA"/>
</dbReference>
<dbReference type="AlphaFoldDB" id="A0A6C0J5V6"/>
<evidence type="ECO:0000313" key="2">
    <source>
        <dbReference type="EMBL" id="QHU01105.1"/>
    </source>
</evidence>
<accession>A0A6C0J5V6</accession>
<proteinExistence type="predicted"/>
<feature type="region of interest" description="Disordered" evidence="1">
    <location>
        <begin position="306"/>
        <end position="330"/>
    </location>
</feature>
<feature type="compositionally biased region" description="Polar residues" evidence="1">
    <location>
        <begin position="757"/>
        <end position="774"/>
    </location>
</feature>
<name>A0A6C0J5V6_9ZZZZ</name>
<feature type="compositionally biased region" description="Polar residues" evidence="1">
    <location>
        <begin position="268"/>
        <end position="285"/>
    </location>
</feature>
<feature type="region of interest" description="Disordered" evidence="1">
    <location>
        <begin position="559"/>
        <end position="578"/>
    </location>
</feature>
<protein>
    <submittedName>
        <fullName evidence="2">Uncharacterized protein</fullName>
    </submittedName>
</protein>
<feature type="region of interest" description="Disordered" evidence="1">
    <location>
        <begin position="348"/>
        <end position="371"/>
    </location>
</feature>
<feature type="region of interest" description="Disordered" evidence="1">
    <location>
        <begin position="747"/>
        <end position="774"/>
    </location>
</feature>
<evidence type="ECO:0000256" key="1">
    <source>
        <dbReference type="SAM" id="MobiDB-lite"/>
    </source>
</evidence>